<accession>A0AC61YUQ7</accession>
<protein>
    <submittedName>
        <fullName evidence="1">Uncharacterized protein</fullName>
    </submittedName>
</protein>
<dbReference type="Proteomes" id="UP001217185">
    <property type="component" value="Chromosome"/>
</dbReference>
<name>A0AC61YUQ7_BACIU</name>
<proteinExistence type="predicted"/>
<gene>
    <name evidence="1" type="ORF">P5658_13195</name>
</gene>
<reference evidence="1" key="1">
    <citation type="submission" date="2025-02" db="EMBL/GenBank/DDBJ databases">
        <title>Complete genome sequences of 52 Bacillus and Priestia strains isolated from West-African fermentations and 26 reference strains from the DSMZ collection.</title>
        <authorList>
            <person name="Wiedenbein E.S."/>
            <person name="Canoy T.S."/>
            <person name="Hui Y."/>
            <person name="Parkouda C."/>
            <person name="Dawende C."/>
            <person name="Ametefe E."/>
            <person name="Jespersen L."/>
            <person name="Nielsen D.S."/>
        </authorList>
    </citation>
    <scope>NUCLEOTIDE SEQUENCE</scope>
    <source>
        <strain evidence="1">PRO122</strain>
    </source>
</reference>
<evidence type="ECO:0000313" key="2">
    <source>
        <dbReference type="Proteomes" id="UP001217185"/>
    </source>
</evidence>
<evidence type="ECO:0000313" key="1">
    <source>
        <dbReference type="EMBL" id="WGE06524.1"/>
    </source>
</evidence>
<dbReference type="EMBL" id="CP121756">
    <property type="protein sequence ID" value="WGE06524.1"/>
    <property type="molecule type" value="Genomic_DNA"/>
</dbReference>
<organism evidence="1 2">
    <name type="scientific">Bacillus subtilis</name>
    <dbReference type="NCBI Taxonomy" id="1423"/>
    <lineage>
        <taxon>Bacteria</taxon>
        <taxon>Bacillati</taxon>
        <taxon>Bacillota</taxon>
        <taxon>Bacilli</taxon>
        <taxon>Bacillales</taxon>
        <taxon>Bacillaceae</taxon>
        <taxon>Bacillus</taxon>
    </lineage>
</organism>
<sequence length="94" mass="10947">MLPENSPRVPKLYATTKVSFPNGLELHIDIAAQRVLGYEEEDAVDWLNRIGERHADKVQEPEKVFVLADHVEHVSQFDDDWWYSLPRETEDQVS</sequence>